<name>A0ABQ9YME2_9EUKA</name>
<evidence type="ECO:0000313" key="3">
    <source>
        <dbReference type="Proteomes" id="UP001281761"/>
    </source>
</evidence>
<organism evidence="2 3">
    <name type="scientific">Blattamonas nauphoetae</name>
    <dbReference type="NCBI Taxonomy" id="2049346"/>
    <lineage>
        <taxon>Eukaryota</taxon>
        <taxon>Metamonada</taxon>
        <taxon>Preaxostyla</taxon>
        <taxon>Oxymonadida</taxon>
        <taxon>Blattamonas</taxon>
    </lineage>
</organism>
<proteinExistence type="predicted"/>
<comment type="caution">
    <text evidence="2">The sequence shown here is derived from an EMBL/GenBank/DDBJ whole genome shotgun (WGS) entry which is preliminary data.</text>
</comment>
<sequence>MHPSTNTQLSSSGMISFPDDISVSLRAQPGSFKGVRQPEKPRTSPLASDVNVSPSVLNQLTTPPPSVGQSYPQYPPQPNYHHQMYRPPPQQYQPSYPQHLQNHQYHQPFNPRQQQYAPYRPPQHYPPQQHIQPRPPPEYQMSLGSAFAQLNQSQPRFTPRYDVPPRDRYLPEIVPQKREYSTNSYWPPDALHQRNSHSNQETQGFPSKGNETTVENSLRSELASLSSEELSRIAAVLASPAKPVKQSQPTTGPILFNPSVLMDSLTDAVRVIRHQLRVTLSVFDPAFGEIIPIPSQLTTLLITILASEKVQASARGLFQKQHDLETLFLKQRNALSYKQSQHWSKAEQTLKKECDAALKTINGDEAVKMLLQRWKSDAQETQAVMNKELLDSDIILANRVDELKIIQQETMQAEILKLLESFQLVDGKPRIECPFSRSLLPSFMRIQLFFPTCDNRYQLFQQKMMITLVELSEQLALQESLVSS</sequence>
<protein>
    <submittedName>
        <fullName evidence="2">Uncharacterized protein</fullName>
    </submittedName>
</protein>
<evidence type="ECO:0000256" key="1">
    <source>
        <dbReference type="SAM" id="MobiDB-lite"/>
    </source>
</evidence>
<feature type="compositionally biased region" description="Polar residues" evidence="1">
    <location>
        <begin position="196"/>
        <end position="214"/>
    </location>
</feature>
<feature type="compositionally biased region" description="Polar residues" evidence="1">
    <location>
        <begin position="50"/>
        <end position="61"/>
    </location>
</feature>
<keyword evidence="3" id="KW-1185">Reference proteome</keyword>
<evidence type="ECO:0000313" key="2">
    <source>
        <dbReference type="EMBL" id="KAK2964916.1"/>
    </source>
</evidence>
<dbReference type="EMBL" id="JARBJD010000001">
    <property type="protein sequence ID" value="KAK2964916.1"/>
    <property type="molecule type" value="Genomic_DNA"/>
</dbReference>
<feature type="region of interest" description="Disordered" evidence="1">
    <location>
        <begin position="181"/>
        <end position="216"/>
    </location>
</feature>
<feature type="region of interest" description="Disordered" evidence="1">
    <location>
        <begin position="28"/>
        <end position="135"/>
    </location>
</feature>
<reference evidence="2 3" key="1">
    <citation type="journal article" date="2022" name="bioRxiv">
        <title>Genomics of Preaxostyla Flagellates Illuminates Evolutionary Transitions and the Path Towards Mitochondrial Loss.</title>
        <authorList>
            <person name="Novak L.V.F."/>
            <person name="Treitli S.C."/>
            <person name="Pyrih J."/>
            <person name="Halakuc P."/>
            <person name="Pipaliya S.V."/>
            <person name="Vacek V."/>
            <person name="Brzon O."/>
            <person name="Soukal P."/>
            <person name="Eme L."/>
            <person name="Dacks J.B."/>
            <person name="Karnkowska A."/>
            <person name="Elias M."/>
            <person name="Hampl V."/>
        </authorList>
    </citation>
    <scope>NUCLEOTIDE SEQUENCE [LARGE SCALE GENOMIC DNA]</scope>
    <source>
        <strain evidence="2">NAU3</strain>
        <tissue evidence="2">Gut</tissue>
    </source>
</reference>
<dbReference type="Proteomes" id="UP001281761">
    <property type="component" value="Unassembled WGS sequence"/>
</dbReference>
<accession>A0ABQ9YME2</accession>
<gene>
    <name evidence="2" type="ORF">BLNAU_217</name>
</gene>